<protein>
    <submittedName>
        <fullName evidence="3">Amidase</fullName>
    </submittedName>
</protein>
<dbReference type="PANTHER" id="PTHR11895:SF7">
    <property type="entry name" value="GLUTAMYL-TRNA(GLN) AMIDOTRANSFERASE SUBUNIT A, MITOCHONDRIAL"/>
    <property type="match status" value="1"/>
</dbReference>
<evidence type="ECO:0000259" key="2">
    <source>
        <dbReference type="Pfam" id="PF01425"/>
    </source>
</evidence>
<dbReference type="Gene3D" id="3.90.1300.10">
    <property type="entry name" value="Amidase signature (AS) domain"/>
    <property type="match status" value="1"/>
</dbReference>
<name>A0A1I4SFH6_PSUAM</name>
<dbReference type="NCBIfam" id="NF005899">
    <property type="entry name" value="PRK07869.1"/>
    <property type="match status" value="1"/>
</dbReference>
<sequence>MSRRVHAFDRAPGADDPGAALGADALGADDAVGLADRIRRGEVSAAEVRSAVAARAARVDPQLRGLVLDRTDEPVGGDPAGPFAGVPTLVKDNTEVRGWPTTNGTTAYTPAPARDHAEVTRQLLGTGLDVVGTSRMPEYGLNASTEFADAEPTRNPWDPRFSAGASSGGAAALVAAGVVPIAHANDGGGSIRIPAAACGLVGLKPSRGRTAPNATGARMPIDLVTDGVVTRSVRDTATFLAAADRGRRNPALPPVGLVEGPARRRLRVGLVLDSPTGAAVDADTRAAVVDVAELLGKQGHDVSPASSGVDARFVDDFLDYWGLLAFSVVTGGRWLHGRTFDPARLDALTHGLADHYRRALARTPVFLHRLRRVAQTYAELFTRHDVLLSPVLAHTPPEIGWLSPRVPFDELRARLLDYVAFTPLCNVAGSPAITLPAGAAGNGLPVGVHLSTPVGDERTLLELAFALEADRPWRRITDGDTAGTG</sequence>
<dbReference type="PROSITE" id="PS00571">
    <property type="entry name" value="AMIDASES"/>
    <property type="match status" value="1"/>
</dbReference>
<dbReference type="InterPro" id="IPR000120">
    <property type="entry name" value="Amidase"/>
</dbReference>
<dbReference type="Pfam" id="PF01425">
    <property type="entry name" value="Amidase"/>
    <property type="match status" value="1"/>
</dbReference>
<evidence type="ECO:0000313" key="4">
    <source>
        <dbReference type="Proteomes" id="UP000199614"/>
    </source>
</evidence>
<dbReference type="OrthoDB" id="5175573at2"/>
<dbReference type="EMBL" id="FOUY01000001">
    <property type="protein sequence ID" value="SFM63225.1"/>
    <property type="molecule type" value="Genomic_DNA"/>
</dbReference>
<dbReference type="RefSeq" id="WP_093336229.1">
    <property type="nucleotide sequence ID" value="NZ_FOUY01000001.1"/>
</dbReference>
<proteinExistence type="inferred from homology"/>
<dbReference type="PANTHER" id="PTHR11895">
    <property type="entry name" value="TRANSAMIDASE"/>
    <property type="match status" value="1"/>
</dbReference>
<gene>
    <name evidence="3" type="ORF">SAMN05216207_1001412</name>
</gene>
<dbReference type="AlphaFoldDB" id="A0A1I4SFH6"/>
<dbReference type="STRING" id="260086.SAMN05216207_1001412"/>
<reference evidence="3 4" key="1">
    <citation type="submission" date="2016-10" db="EMBL/GenBank/DDBJ databases">
        <authorList>
            <person name="de Groot N.N."/>
        </authorList>
    </citation>
    <scope>NUCLEOTIDE SEQUENCE [LARGE SCALE GENOMIC DNA]</scope>
    <source>
        <strain evidence="3 4">CGMCC 4.1877</strain>
    </source>
</reference>
<dbReference type="GO" id="GO:0003824">
    <property type="term" value="F:catalytic activity"/>
    <property type="evidence" value="ECO:0007669"/>
    <property type="project" value="InterPro"/>
</dbReference>
<evidence type="ECO:0000313" key="3">
    <source>
        <dbReference type="EMBL" id="SFM63225.1"/>
    </source>
</evidence>
<comment type="similarity">
    <text evidence="1">Belongs to the amidase family.</text>
</comment>
<keyword evidence="4" id="KW-1185">Reference proteome</keyword>
<dbReference type="InterPro" id="IPR023631">
    <property type="entry name" value="Amidase_dom"/>
</dbReference>
<dbReference type="InterPro" id="IPR020556">
    <property type="entry name" value="Amidase_CS"/>
</dbReference>
<dbReference type="InterPro" id="IPR036928">
    <property type="entry name" value="AS_sf"/>
</dbReference>
<organism evidence="3 4">
    <name type="scientific">Pseudonocardia ammonioxydans</name>
    <dbReference type="NCBI Taxonomy" id="260086"/>
    <lineage>
        <taxon>Bacteria</taxon>
        <taxon>Bacillati</taxon>
        <taxon>Actinomycetota</taxon>
        <taxon>Actinomycetes</taxon>
        <taxon>Pseudonocardiales</taxon>
        <taxon>Pseudonocardiaceae</taxon>
        <taxon>Pseudonocardia</taxon>
    </lineage>
</organism>
<feature type="domain" description="Amidase" evidence="2">
    <location>
        <begin position="77"/>
        <end position="461"/>
    </location>
</feature>
<dbReference type="Proteomes" id="UP000199614">
    <property type="component" value="Unassembled WGS sequence"/>
</dbReference>
<evidence type="ECO:0000256" key="1">
    <source>
        <dbReference type="ARBA" id="ARBA00009199"/>
    </source>
</evidence>
<accession>A0A1I4SFH6</accession>
<dbReference type="SUPFAM" id="SSF75304">
    <property type="entry name" value="Amidase signature (AS) enzymes"/>
    <property type="match status" value="1"/>
</dbReference>